<dbReference type="InterPro" id="IPR023606">
    <property type="entry name" value="CoA-Trfase_III_dom_1_sf"/>
</dbReference>
<dbReference type="Proteomes" id="UP001595604">
    <property type="component" value="Unassembled WGS sequence"/>
</dbReference>
<dbReference type="Pfam" id="PF02515">
    <property type="entry name" value="CoA_transf_3"/>
    <property type="match status" value="1"/>
</dbReference>
<dbReference type="GO" id="GO:0016740">
    <property type="term" value="F:transferase activity"/>
    <property type="evidence" value="ECO:0007669"/>
    <property type="project" value="UniProtKB-KW"/>
</dbReference>
<organism evidence="1 2">
    <name type="scientific">Novosphingobium bradum</name>
    <dbReference type="NCBI Taxonomy" id="1737444"/>
    <lineage>
        <taxon>Bacteria</taxon>
        <taxon>Pseudomonadati</taxon>
        <taxon>Pseudomonadota</taxon>
        <taxon>Alphaproteobacteria</taxon>
        <taxon>Sphingomonadales</taxon>
        <taxon>Sphingomonadaceae</taxon>
        <taxon>Novosphingobium</taxon>
    </lineage>
</organism>
<dbReference type="InterPro" id="IPR050509">
    <property type="entry name" value="CoA-transferase_III"/>
</dbReference>
<dbReference type="RefSeq" id="WP_379509128.1">
    <property type="nucleotide sequence ID" value="NZ_JBHRTQ010000005.1"/>
</dbReference>
<dbReference type="Gene3D" id="3.40.50.10540">
    <property type="entry name" value="Crotonobetainyl-coa:carnitine coa-transferase, domain 1"/>
    <property type="match status" value="1"/>
</dbReference>
<dbReference type="SUPFAM" id="SSF89796">
    <property type="entry name" value="CoA-transferase family III (CaiB/BaiF)"/>
    <property type="match status" value="1"/>
</dbReference>
<name>A0ABV7IS66_9SPHN</name>
<dbReference type="PANTHER" id="PTHR48228">
    <property type="entry name" value="SUCCINYL-COA--D-CITRAMALATE COA-TRANSFERASE"/>
    <property type="match status" value="1"/>
</dbReference>
<keyword evidence="2" id="KW-1185">Reference proteome</keyword>
<reference evidence="2" key="1">
    <citation type="journal article" date="2019" name="Int. J. Syst. Evol. Microbiol.">
        <title>The Global Catalogue of Microorganisms (GCM) 10K type strain sequencing project: providing services to taxonomists for standard genome sequencing and annotation.</title>
        <authorList>
            <consortium name="The Broad Institute Genomics Platform"/>
            <consortium name="The Broad Institute Genome Sequencing Center for Infectious Disease"/>
            <person name="Wu L."/>
            <person name="Ma J."/>
        </authorList>
    </citation>
    <scope>NUCLEOTIDE SEQUENCE [LARGE SCALE GENOMIC DNA]</scope>
    <source>
        <strain evidence="2">KCTC 42984</strain>
    </source>
</reference>
<evidence type="ECO:0000313" key="1">
    <source>
        <dbReference type="EMBL" id="MFC3173743.1"/>
    </source>
</evidence>
<proteinExistence type="predicted"/>
<dbReference type="EMBL" id="JBHRTQ010000005">
    <property type="protein sequence ID" value="MFC3173743.1"/>
    <property type="molecule type" value="Genomic_DNA"/>
</dbReference>
<evidence type="ECO:0000313" key="2">
    <source>
        <dbReference type="Proteomes" id="UP001595604"/>
    </source>
</evidence>
<sequence length="403" mass="42905">MTRPLEGVTIVEVAMWAFVPAAGGILADMGASVIKIEPPTGDPLRGLSIAGSGGQGRINVSWENYNRGKRSVTLDLRQQAGVEVLYKLIEDADVFMTNLLPPARRRMKIDIADLQSRNPKLIYAVGSGIGRQGPDGDKGGYDSISFWARGGIASSVSPAPGGYPAGMPSGAFGDSLSAAVLAGGVAAAIAQRALTGHAAVVDASLLNTGMWAMQRAITQATLDGVKSLPGGSRETTFNPLTNIYRTADDRYLSLCMLQGQRYWPEFCKVAGRPDLVDDPRFATDADRVRNAGECVRALDDLFASKSLAEWREILARQDGQWDVVQEVGELHEDPQVVANGYMQEVALRDGRKLKVISAPLQFDGAPLPASGAPEVGEHSDEVLAALGFDEEAILNLKIAGVVF</sequence>
<gene>
    <name evidence="1" type="ORF">ACFOD9_05705</name>
</gene>
<protein>
    <submittedName>
        <fullName evidence="1">CaiB/BaiF CoA transferase family protein</fullName>
    </submittedName>
</protein>
<dbReference type="InterPro" id="IPR003673">
    <property type="entry name" value="CoA-Trfase_fam_III"/>
</dbReference>
<dbReference type="PANTHER" id="PTHR48228:SF2">
    <property type="entry name" value="E-CINNAMOYL-COA:R-PHENYLLACTATE COA TRANSFERASE LARGE SUBUNIT"/>
    <property type="match status" value="1"/>
</dbReference>
<comment type="caution">
    <text evidence="1">The sequence shown here is derived from an EMBL/GenBank/DDBJ whole genome shotgun (WGS) entry which is preliminary data.</text>
</comment>
<accession>A0ABV7IS66</accession>
<dbReference type="Gene3D" id="3.30.1540.10">
    <property type="entry name" value="formyl-coa transferase, domain 3"/>
    <property type="match status" value="1"/>
</dbReference>
<keyword evidence="1" id="KW-0808">Transferase</keyword>
<dbReference type="InterPro" id="IPR044855">
    <property type="entry name" value="CoA-Trfase_III_dom3_sf"/>
</dbReference>